<feature type="region of interest" description="Disordered" evidence="3">
    <location>
        <begin position="588"/>
        <end position="696"/>
    </location>
</feature>
<dbReference type="InterPro" id="IPR001878">
    <property type="entry name" value="Znf_CCHC"/>
</dbReference>
<feature type="region of interest" description="Disordered" evidence="3">
    <location>
        <begin position="717"/>
        <end position="753"/>
    </location>
</feature>
<organism evidence="6 7">
    <name type="scientific">Carpinus fangiana</name>
    <dbReference type="NCBI Taxonomy" id="176857"/>
    <lineage>
        <taxon>Eukaryota</taxon>
        <taxon>Viridiplantae</taxon>
        <taxon>Streptophyta</taxon>
        <taxon>Embryophyta</taxon>
        <taxon>Tracheophyta</taxon>
        <taxon>Spermatophyta</taxon>
        <taxon>Magnoliopsida</taxon>
        <taxon>eudicotyledons</taxon>
        <taxon>Gunneridae</taxon>
        <taxon>Pentapetalae</taxon>
        <taxon>rosids</taxon>
        <taxon>fabids</taxon>
        <taxon>Fagales</taxon>
        <taxon>Betulaceae</taxon>
        <taxon>Carpinus</taxon>
    </lineage>
</organism>
<dbReference type="PANTHER" id="PTHR37253">
    <property type="entry name" value="PROTEIN GAMETE EXPRESSED 3"/>
    <property type="match status" value="1"/>
</dbReference>
<dbReference type="Gene3D" id="2.130.10.10">
    <property type="entry name" value="YVTN repeat-like/Quinoprotein amine dehydrogenase"/>
    <property type="match status" value="1"/>
</dbReference>
<evidence type="ECO:0000259" key="5">
    <source>
        <dbReference type="PROSITE" id="PS50158"/>
    </source>
</evidence>
<dbReference type="GO" id="GO:0005886">
    <property type="term" value="C:plasma membrane"/>
    <property type="evidence" value="ECO:0007669"/>
    <property type="project" value="TreeGrafter"/>
</dbReference>
<dbReference type="InterPro" id="IPR045301">
    <property type="entry name" value="GEX3-like"/>
</dbReference>
<feature type="compositionally biased region" description="Polar residues" evidence="3">
    <location>
        <begin position="732"/>
        <end position="750"/>
    </location>
</feature>
<gene>
    <name evidence="6" type="ORF">FH972_007960</name>
</gene>
<feature type="region of interest" description="Disordered" evidence="3">
    <location>
        <begin position="1000"/>
        <end position="1032"/>
    </location>
</feature>
<dbReference type="GO" id="GO:0010183">
    <property type="term" value="P:pollen tube guidance"/>
    <property type="evidence" value="ECO:0007669"/>
    <property type="project" value="TreeGrafter"/>
</dbReference>
<evidence type="ECO:0000256" key="4">
    <source>
        <dbReference type="SAM" id="SignalP"/>
    </source>
</evidence>
<feature type="signal peptide" evidence="4">
    <location>
        <begin position="1"/>
        <end position="21"/>
    </location>
</feature>
<keyword evidence="1" id="KW-0862">Zinc</keyword>
<reference evidence="6 7" key="1">
    <citation type="submission" date="2019-06" db="EMBL/GenBank/DDBJ databases">
        <title>A chromosomal-level reference genome of Carpinus fangiana (Coryloideae, Betulaceae).</title>
        <authorList>
            <person name="Yang X."/>
            <person name="Wang Z."/>
            <person name="Zhang L."/>
            <person name="Hao G."/>
            <person name="Liu J."/>
            <person name="Yang Y."/>
        </authorList>
    </citation>
    <scope>NUCLEOTIDE SEQUENCE [LARGE SCALE GENOMIC DNA]</scope>
    <source>
        <strain evidence="6">Cfa_2016G</strain>
        <tissue evidence="6">Leaf</tissue>
    </source>
</reference>
<dbReference type="FunFam" id="2.130.10.10:FF:001929">
    <property type="entry name" value="Protein GAMETE EXPRESSED 3"/>
    <property type="match status" value="1"/>
</dbReference>
<dbReference type="SMART" id="SM00581">
    <property type="entry name" value="PSP"/>
    <property type="match status" value="1"/>
</dbReference>
<sequence length="1275" mass="141234">MLMIQPFLFLSLLFLSASTTSQPTGFQKFPANPRFLSAEEPSRIAGHRLSKPLIGEDGRIYACSEKNLHAFESNGTIAWTIPLGYACNPGMAPVHGGQGKIYLVAENRVVKITFLNIGTSEAAAEVFFSQVPGEEFEIIGLSVSMLSSSVFINVKNRGLFAYMTRGQLLWSAGPVLYRFGFRQGCRKNVTDCFFTSVPMVDQCEASVYISNTDGELYSLSVRSPYFKWIQDFSSLDKYFTITPGNNGRLYITVPVRALVLALDVSSGTVLWQRSIGPLSAAECAPVVDSNGWISIGSLDGFLYSFSPTGMLKKFSKADTQDSVVQVGPVLDCSGYAVYLSQTEMEGKISRTIGEYTYVSAMRPKNVIFTLLVPATGSIYWSESCTGQFLSLLSESDLRQFVLDEGILLAFFAASKMGNPLQCRTKHQKIASSCSQARPKHLTIYTGNERAVMLFLLFESAALIILAGLVRFCCIFWRKKKLQGQGLGSFLEKRRSLQLKKKAFDRTITELERKAAEEAVANEVLEKLGDMVREREGIQRKLSTTYSLGRDRAGLKSKSLLPIHDGGKTRSYSFQGAKKESVTIFHTLSDTSSAERSSDHEEEESAAKAKAKAKAPIEAETSSNDGKGSPSETTSSSGGYANPLSGKQEPKEVKLQDEGDVEFVQTDSRLSESNKLHNSNDGPIDHQPATSEHKEDKLCSENILHESDSDMEIEDFSSLPASIDSGGGIENNGLCTSNYGPSESNSQPSNSAEREIKLNSENLGDGDGNVRCEKRCFVQEGNLDNNVVDEPSILQVSVELTETVTIAEKLSSLNSKVHAENGCLAVQDESLIGSHKMDGNSISGVKRARMTLDEQQPSVHVMYNSLTRASRQKLEELLKQWSQWHAQHGSSSQDPNEVLESGEETFFPALHVGKENKSAVSFWMDNQTRKQQNQEFSPLDSNSVPLYDRGYALGLTSAEASSNVEEGLGIIYDASRCFNCGSYNHSLKECPKPRDNVAVNNARKQQKSKRNQNAGSRNPTRYYQNTPGGKYDGLRPGALDAETQKLLGLGELDPPPWLNRMREIGYPPGYFDQDDDNQPSGITIYGETKEEQEDGEIIETDYPKPRKKMTVGFPGVNAPIPENADERLWAAGSSTSELSRNRLHPRSNHYSEPVSRGHHREHRRSRDFTDDGPPGCEPGFSPSISSYPPRYVAYDSGYDYHSPVSNIPMSRSPSFGSSLPDRGRRSPLVDEGPLNHDSFHRDYGSSRYEHWIDESRNDYSRGFSSHSDRHYHRSRW</sequence>
<feature type="compositionally biased region" description="Low complexity" evidence="3">
    <location>
        <begin position="613"/>
        <end position="638"/>
    </location>
</feature>
<proteinExistence type="predicted"/>
<dbReference type="Pfam" id="PF04046">
    <property type="entry name" value="PSP"/>
    <property type="match status" value="1"/>
</dbReference>
<protein>
    <recommendedName>
        <fullName evidence="5">CCHC-type domain-containing protein</fullName>
    </recommendedName>
</protein>
<keyword evidence="7" id="KW-1185">Reference proteome</keyword>
<dbReference type="OrthoDB" id="8026949at2759"/>
<dbReference type="InterPro" id="IPR006568">
    <property type="entry name" value="PSP_pro-rich"/>
</dbReference>
<dbReference type="Proteomes" id="UP000327013">
    <property type="component" value="Chromosome 3"/>
</dbReference>
<keyword evidence="4" id="KW-0732">Signal</keyword>
<dbReference type="InterPro" id="IPR015943">
    <property type="entry name" value="WD40/YVTN_repeat-like_dom_sf"/>
</dbReference>
<feature type="region of interest" description="Disordered" evidence="3">
    <location>
        <begin position="1209"/>
        <end position="1241"/>
    </location>
</feature>
<keyword evidence="1" id="KW-0479">Metal-binding</keyword>
<feature type="compositionally biased region" description="Polar residues" evidence="3">
    <location>
        <begin position="1010"/>
        <end position="1026"/>
    </location>
</feature>
<dbReference type="GO" id="GO:0009793">
    <property type="term" value="P:embryo development ending in seed dormancy"/>
    <property type="evidence" value="ECO:0007669"/>
    <property type="project" value="TreeGrafter"/>
</dbReference>
<feature type="compositionally biased region" description="Basic and acidic residues" evidence="3">
    <location>
        <begin position="1220"/>
        <end position="1241"/>
    </location>
</feature>
<dbReference type="InterPro" id="IPR011047">
    <property type="entry name" value="Quinoprotein_ADH-like_sf"/>
</dbReference>
<dbReference type="SUPFAM" id="SSF50998">
    <property type="entry name" value="Quinoprotein alcohol dehydrogenase-like"/>
    <property type="match status" value="1"/>
</dbReference>
<keyword evidence="1" id="KW-0863">Zinc-finger</keyword>
<evidence type="ECO:0000256" key="3">
    <source>
        <dbReference type="SAM" id="MobiDB-lite"/>
    </source>
</evidence>
<evidence type="ECO:0000313" key="6">
    <source>
        <dbReference type="EMBL" id="KAE8022130.1"/>
    </source>
</evidence>
<accession>A0A5N6QYT4</accession>
<feature type="compositionally biased region" description="Basic and acidic residues" evidence="3">
    <location>
        <begin position="647"/>
        <end position="656"/>
    </location>
</feature>
<dbReference type="GO" id="GO:0003676">
    <property type="term" value="F:nucleic acid binding"/>
    <property type="evidence" value="ECO:0007669"/>
    <property type="project" value="InterPro"/>
</dbReference>
<dbReference type="GO" id="GO:0008270">
    <property type="term" value="F:zinc ion binding"/>
    <property type="evidence" value="ECO:0007669"/>
    <property type="project" value="UniProtKB-KW"/>
</dbReference>
<dbReference type="PROSITE" id="PS50158">
    <property type="entry name" value="ZF_CCHC"/>
    <property type="match status" value="1"/>
</dbReference>
<dbReference type="InterPro" id="IPR018391">
    <property type="entry name" value="PQQ_b-propeller_rpt"/>
</dbReference>
<feature type="region of interest" description="Disordered" evidence="3">
    <location>
        <begin position="1132"/>
        <end position="1183"/>
    </location>
</feature>
<dbReference type="EMBL" id="CM017323">
    <property type="protein sequence ID" value="KAE8022130.1"/>
    <property type="molecule type" value="Genomic_DNA"/>
</dbReference>
<name>A0A5N6QYT4_9ROSI</name>
<evidence type="ECO:0000313" key="7">
    <source>
        <dbReference type="Proteomes" id="UP000327013"/>
    </source>
</evidence>
<feature type="domain" description="CCHC-type" evidence="5">
    <location>
        <begin position="975"/>
        <end position="991"/>
    </location>
</feature>
<dbReference type="PANTHER" id="PTHR37253:SF1">
    <property type="entry name" value="PROTEIN GAMETE EXPRESSED 3"/>
    <property type="match status" value="1"/>
</dbReference>
<evidence type="ECO:0000256" key="1">
    <source>
        <dbReference type="PROSITE-ProRule" id="PRU00047"/>
    </source>
</evidence>
<feature type="chain" id="PRO_5024288607" description="CCHC-type domain-containing protein" evidence="4">
    <location>
        <begin position="22"/>
        <end position="1275"/>
    </location>
</feature>
<keyword evidence="2" id="KW-0175">Coiled coil</keyword>
<dbReference type="AlphaFoldDB" id="A0A5N6QYT4"/>
<feature type="coiled-coil region" evidence="2">
    <location>
        <begin position="493"/>
        <end position="527"/>
    </location>
</feature>
<evidence type="ECO:0000256" key="2">
    <source>
        <dbReference type="SAM" id="Coils"/>
    </source>
</evidence>
<dbReference type="SMART" id="SM00564">
    <property type="entry name" value="PQQ"/>
    <property type="match status" value="4"/>
</dbReference>